<accession>A0A855MRW4</accession>
<dbReference type="Pfam" id="PF03551">
    <property type="entry name" value="PadR"/>
    <property type="match status" value="1"/>
</dbReference>
<gene>
    <name evidence="2" type="ORF">AA80_01130</name>
</gene>
<organism evidence="2 3">
    <name type="scientific">Petrotoga sibirica DSM 13575</name>
    <dbReference type="NCBI Taxonomy" id="1122956"/>
    <lineage>
        <taxon>Bacteria</taxon>
        <taxon>Thermotogati</taxon>
        <taxon>Thermotogota</taxon>
        <taxon>Thermotogae</taxon>
        <taxon>Petrotogales</taxon>
        <taxon>Petrotogaceae</taxon>
        <taxon>Petrotoga</taxon>
    </lineage>
</organism>
<feature type="domain" description="Transcription regulator PadR N-terminal" evidence="1">
    <location>
        <begin position="19"/>
        <end position="88"/>
    </location>
</feature>
<dbReference type="PANTHER" id="PTHR33169:SF14">
    <property type="entry name" value="TRANSCRIPTIONAL REGULATOR RV3488"/>
    <property type="match status" value="1"/>
</dbReference>
<dbReference type="PANTHER" id="PTHR33169">
    <property type="entry name" value="PADR-FAMILY TRANSCRIPTIONAL REGULATOR"/>
    <property type="match status" value="1"/>
</dbReference>
<dbReference type="Proteomes" id="UP000237502">
    <property type="component" value="Unassembled WGS sequence"/>
</dbReference>
<dbReference type="InterPro" id="IPR036388">
    <property type="entry name" value="WH-like_DNA-bd_sf"/>
</dbReference>
<reference evidence="2 3" key="1">
    <citation type="submission" date="2014-01" db="EMBL/GenBank/DDBJ databases">
        <title>Comparative genomics of Petrotoga.</title>
        <authorList>
            <person name="Chow K."/>
            <person name="Charchuk R."/>
            <person name="Nesbo C.L."/>
        </authorList>
    </citation>
    <scope>NUCLEOTIDE SEQUENCE [LARGE SCALE GENOMIC DNA]</scope>
    <source>
        <strain evidence="2 3">DSM 13575</strain>
    </source>
</reference>
<proteinExistence type="predicted"/>
<evidence type="ECO:0000313" key="2">
    <source>
        <dbReference type="EMBL" id="POZ89259.1"/>
    </source>
</evidence>
<dbReference type="InterPro" id="IPR052509">
    <property type="entry name" value="Metal_resp_DNA-bind_regulator"/>
</dbReference>
<sequence length="102" mass="11994">MKTNKYLNKILNGLIQIHILHHAQKTPIYGSWMISELKRHGYNISPGTLYPLLHKMEKENLLAKRIEIVEGKKRIYYSITSQGENLLKKLRGKVKELFHEII</sequence>
<comment type="caution">
    <text evidence="2">The sequence shown here is derived from an EMBL/GenBank/DDBJ whole genome shotgun (WGS) entry which is preliminary data.</text>
</comment>
<dbReference type="RefSeq" id="WP_103876041.1">
    <property type="nucleotide sequence ID" value="NZ_JAHC01000005.1"/>
</dbReference>
<name>A0A855MRW4_9BACT</name>
<dbReference type="Gene3D" id="1.10.10.10">
    <property type="entry name" value="Winged helix-like DNA-binding domain superfamily/Winged helix DNA-binding domain"/>
    <property type="match status" value="1"/>
</dbReference>
<dbReference type="InterPro" id="IPR005149">
    <property type="entry name" value="Tscrpt_reg_PadR_N"/>
</dbReference>
<dbReference type="EMBL" id="JAHC01000005">
    <property type="protein sequence ID" value="POZ89259.1"/>
    <property type="molecule type" value="Genomic_DNA"/>
</dbReference>
<dbReference type="AlphaFoldDB" id="A0A855MRW4"/>
<dbReference type="SUPFAM" id="SSF46785">
    <property type="entry name" value="Winged helix' DNA-binding domain"/>
    <property type="match status" value="1"/>
</dbReference>
<evidence type="ECO:0000259" key="1">
    <source>
        <dbReference type="Pfam" id="PF03551"/>
    </source>
</evidence>
<protein>
    <submittedName>
        <fullName evidence="2">PadR family transcriptional regulator</fullName>
    </submittedName>
</protein>
<evidence type="ECO:0000313" key="3">
    <source>
        <dbReference type="Proteomes" id="UP000237502"/>
    </source>
</evidence>
<dbReference type="InterPro" id="IPR036390">
    <property type="entry name" value="WH_DNA-bd_sf"/>
</dbReference>